<dbReference type="AlphaFoldDB" id="A0AAW0B420"/>
<feature type="region of interest" description="Disordered" evidence="1">
    <location>
        <begin position="52"/>
        <end position="89"/>
    </location>
</feature>
<sequence length="167" mass="17590">MADEHAIFLTTHGACMMSTRPSRTHRAPLAPDLAVVPVSLVFQQAASSSANTSMDSAAEAPERPFPQFTRVRRGGGRIRPPASTQAGTEVAEVANNGIAAPAELGERAELPLLASSTKDDFDKALAELKRLSEAVFVPTPTTPPPTPPPVSEVIIIDEMLPPPPPPV</sequence>
<evidence type="ECO:0000256" key="1">
    <source>
        <dbReference type="SAM" id="MobiDB-lite"/>
    </source>
</evidence>
<reference evidence="2 3" key="1">
    <citation type="journal article" date="2024" name="J Genomics">
        <title>Draft genome sequencing and assembly of Favolaschia claudopus CIRM-BRFM 2984 isolated from oak limbs.</title>
        <authorList>
            <person name="Navarro D."/>
            <person name="Drula E."/>
            <person name="Chaduli D."/>
            <person name="Cazenave R."/>
            <person name="Ahrendt S."/>
            <person name="Wang J."/>
            <person name="Lipzen A."/>
            <person name="Daum C."/>
            <person name="Barry K."/>
            <person name="Grigoriev I.V."/>
            <person name="Favel A."/>
            <person name="Rosso M.N."/>
            <person name="Martin F."/>
        </authorList>
    </citation>
    <scope>NUCLEOTIDE SEQUENCE [LARGE SCALE GENOMIC DNA]</scope>
    <source>
        <strain evidence="2 3">CIRM-BRFM 2984</strain>
    </source>
</reference>
<gene>
    <name evidence="2" type="ORF">R3P38DRAFT_2782442</name>
</gene>
<proteinExistence type="predicted"/>
<organism evidence="2 3">
    <name type="scientific">Favolaschia claudopus</name>
    <dbReference type="NCBI Taxonomy" id="2862362"/>
    <lineage>
        <taxon>Eukaryota</taxon>
        <taxon>Fungi</taxon>
        <taxon>Dikarya</taxon>
        <taxon>Basidiomycota</taxon>
        <taxon>Agaricomycotina</taxon>
        <taxon>Agaricomycetes</taxon>
        <taxon>Agaricomycetidae</taxon>
        <taxon>Agaricales</taxon>
        <taxon>Marasmiineae</taxon>
        <taxon>Mycenaceae</taxon>
        <taxon>Favolaschia</taxon>
    </lineage>
</organism>
<name>A0AAW0B420_9AGAR</name>
<protein>
    <submittedName>
        <fullName evidence="2">Uncharacterized protein</fullName>
    </submittedName>
</protein>
<keyword evidence="3" id="KW-1185">Reference proteome</keyword>
<accession>A0AAW0B420</accession>
<dbReference type="EMBL" id="JAWWNJ010000042">
    <property type="protein sequence ID" value="KAK7020042.1"/>
    <property type="molecule type" value="Genomic_DNA"/>
</dbReference>
<evidence type="ECO:0000313" key="3">
    <source>
        <dbReference type="Proteomes" id="UP001362999"/>
    </source>
</evidence>
<dbReference type="Proteomes" id="UP001362999">
    <property type="component" value="Unassembled WGS sequence"/>
</dbReference>
<comment type="caution">
    <text evidence="2">The sequence shown here is derived from an EMBL/GenBank/DDBJ whole genome shotgun (WGS) entry which is preliminary data.</text>
</comment>
<evidence type="ECO:0000313" key="2">
    <source>
        <dbReference type="EMBL" id="KAK7020042.1"/>
    </source>
</evidence>